<dbReference type="RefSeq" id="WP_126789564.1">
    <property type="nucleotide sequence ID" value="NZ_PIPN01000004.1"/>
</dbReference>
<evidence type="ECO:0000313" key="2">
    <source>
        <dbReference type="EMBL" id="RUO29432.1"/>
    </source>
</evidence>
<dbReference type="EMBL" id="PIPN01000004">
    <property type="protein sequence ID" value="RUO29432.1"/>
    <property type="molecule type" value="Genomic_DNA"/>
</dbReference>
<gene>
    <name evidence="2" type="ORF">CWE12_09965</name>
</gene>
<protein>
    <submittedName>
        <fullName evidence="2">DUF4198 domain-containing protein</fullName>
    </submittedName>
</protein>
<evidence type="ECO:0000313" key="3">
    <source>
        <dbReference type="Proteomes" id="UP000287410"/>
    </source>
</evidence>
<feature type="signal peptide" evidence="1">
    <location>
        <begin position="1"/>
        <end position="28"/>
    </location>
</feature>
<dbReference type="Pfam" id="PF10670">
    <property type="entry name" value="DUF4198"/>
    <property type="match status" value="1"/>
</dbReference>
<dbReference type="Proteomes" id="UP000287410">
    <property type="component" value="Unassembled WGS sequence"/>
</dbReference>
<keyword evidence="3" id="KW-1185">Reference proteome</keyword>
<dbReference type="InterPro" id="IPR019613">
    <property type="entry name" value="DUF4198"/>
</dbReference>
<proteinExistence type="predicted"/>
<evidence type="ECO:0000256" key="1">
    <source>
        <dbReference type="SAM" id="SignalP"/>
    </source>
</evidence>
<sequence>MKINTSVFKHGLLAAAVCASVISAPAFAHRAWLLPQSTVLAGDEPMVTIDGAISNSIFIADYHALRSDSLEAHNNQGAQVELQNLHTGRFRTSFDLTLAEPGTYRIASASRGMTARWQNSDGSRGMFPGRGQPHNDAAISDAVPDDAENVQIGLMSRRIETFVTAGAPTQQTIAPTGEGLEMVFHTHPNDLFNGETAQFQLMIDGEPASAAEVILIKDGARYRNQQEETEFTTDSEGRFEVQWTEPGMYWLEASYQDERAPAPATSRRGSYAVTLEVLPE</sequence>
<reference evidence="2 3" key="1">
    <citation type="journal article" date="2018" name="Front. Microbiol.">
        <title>Genome-Based Analysis Reveals the Taxonomy and Diversity of the Family Idiomarinaceae.</title>
        <authorList>
            <person name="Liu Y."/>
            <person name="Lai Q."/>
            <person name="Shao Z."/>
        </authorList>
    </citation>
    <scope>NUCLEOTIDE SEQUENCE [LARGE SCALE GENOMIC DNA]</scope>
    <source>
        <strain evidence="2 3">GBSy1</strain>
    </source>
</reference>
<name>A0ABY0BYT1_9GAMM</name>
<organism evidence="2 3">
    <name type="scientific">Aliidiomarina sedimenti</name>
    <dbReference type="NCBI Taxonomy" id="1933879"/>
    <lineage>
        <taxon>Bacteria</taxon>
        <taxon>Pseudomonadati</taxon>
        <taxon>Pseudomonadota</taxon>
        <taxon>Gammaproteobacteria</taxon>
        <taxon>Alteromonadales</taxon>
        <taxon>Idiomarinaceae</taxon>
        <taxon>Aliidiomarina</taxon>
    </lineage>
</organism>
<feature type="chain" id="PRO_5045345096" evidence="1">
    <location>
        <begin position="29"/>
        <end position="280"/>
    </location>
</feature>
<accession>A0ABY0BYT1</accession>
<keyword evidence="1" id="KW-0732">Signal</keyword>
<comment type="caution">
    <text evidence="2">The sequence shown here is derived from an EMBL/GenBank/DDBJ whole genome shotgun (WGS) entry which is preliminary data.</text>
</comment>